<dbReference type="InterPro" id="IPR031127">
    <property type="entry name" value="E3_UB_ligase_RBR"/>
</dbReference>
<dbReference type="SUPFAM" id="SSF57850">
    <property type="entry name" value="RING/U-box"/>
    <property type="match status" value="2"/>
</dbReference>
<evidence type="ECO:0000256" key="7">
    <source>
        <dbReference type="PROSITE-ProRule" id="PRU00175"/>
    </source>
</evidence>
<reference evidence="11" key="1">
    <citation type="journal article" date="2020" name="Fungal Divers.">
        <title>Resolving the Mortierellaceae phylogeny through synthesis of multi-gene phylogenetics and phylogenomics.</title>
        <authorList>
            <person name="Vandepol N."/>
            <person name="Liber J."/>
            <person name="Desiro A."/>
            <person name="Na H."/>
            <person name="Kennedy M."/>
            <person name="Barry K."/>
            <person name="Grigoriev I.V."/>
            <person name="Miller A.N."/>
            <person name="O'Donnell K."/>
            <person name="Stajich J.E."/>
            <person name="Bonito G."/>
        </authorList>
    </citation>
    <scope>NUCLEOTIDE SEQUENCE</scope>
    <source>
        <strain evidence="11">NRRL 2769</strain>
    </source>
</reference>
<evidence type="ECO:0000256" key="6">
    <source>
        <dbReference type="ARBA" id="ARBA00022833"/>
    </source>
</evidence>
<dbReference type="Gene3D" id="1.20.120.1750">
    <property type="match status" value="1"/>
</dbReference>
<keyword evidence="1" id="KW-0808">Transferase</keyword>
<dbReference type="InterPro" id="IPR044066">
    <property type="entry name" value="TRIAD_supradom"/>
</dbReference>
<name>A0A9P6MZG1_9FUNG</name>
<dbReference type="PROSITE" id="PS50089">
    <property type="entry name" value="ZF_RING_2"/>
    <property type="match status" value="1"/>
</dbReference>
<keyword evidence="2" id="KW-0479">Metal-binding</keyword>
<feature type="domain" description="RING-type" evidence="9">
    <location>
        <begin position="126"/>
        <end position="175"/>
    </location>
</feature>
<keyword evidence="12" id="KW-1185">Reference proteome</keyword>
<dbReference type="InterPro" id="IPR001841">
    <property type="entry name" value="Znf_RING"/>
</dbReference>
<dbReference type="Pfam" id="PF22191">
    <property type="entry name" value="IBR_1"/>
    <property type="match status" value="1"/>
</dbReference>
<feature type="region of interest" description="Disordered" evidence="8">
    <location>
        <begin position="591"/>
        <end position="624"/>
    </location>
</feature>
<evidence type="ECO:0000313" key="12">
    <source>
        <dbReference type="Proteomes" id="UP000703661"/>
    </source>
</evidence>
<feature type="compositionally biased region" description="Basic and acidic residues" evidence="8">
    <location>
        <begin position="466"/>
        <end position="478"/>
    </location>
</feature>
<evidence type="ECO:0000259" key="9">
    <source>
        <dbReference type="PROSITE" id="PS50089"/>
    </source>
</evidence>
<dbReference type="GO" id="GO:0008270">
    <property type="term" value="F:zinc ion binding"/>
    <property type="evidence" value="ECO:0007669"/>
    <property type="project" value="UniProtKB-KW"/>
</dbReference>
<accession>A0A9P6MZG1</accession>
<dbReference type="PROSITE" id="PS51873">
    <property type="entry name" value="TRIAD"/>
    <property type="match status" value="1"/>
</dbReference>
<feature type="compositionally biased region" description="Low complexity" evidence="8">
    <location>
        <begin position="1"/>
        <end position="27"/>
    </location>
</feature>
<gene>
    <name evidence="11" type="primary">ARIH2</name>
    <name evidence="11" type="ORF">BGZ80_007518</name>
</gene>
<protein>
    <submittedName>
        <fullName evidence="11">E3 ubiquitin-protein ligase arih2</fullName>
    </submittedName>
</protein>
<evidence type="ECO:0000256" key="4">
    <source>
        <dbReference type="ARBA" id="ARBA00022771"/>
    </source>
</evidence>
<dbReference type="AlphaFoldDB" id="A0A9P6MZG1"/>
<feature type="region of interest" description="Disordered" evidence="8">
    <location>
        <begin position="1"/>
        <end position="116"/>
    </location>
</feature>
<keyword evidence="6" id="KW-0862">Zinc</keyword>
<dbReference type="InterPro" id="IPR013083">
    <property type="entry name" value="Znf_RING/FYVE/PHD"/>
</dbReference>
<proteinExistence type="predicted"/>
<comment type="caution">
    <text evidence="11">The sequence shown here is derived from an EMBL/GenBank/DDBJ whole genome shotgun (WGS) entry which is preliminary data.</text>
</comment>
<sequence>MNPYFTPLSTSALPSSSLSSSSSFSSSQNQLRQDRPSGYHRIPSFGVMPRQGSSSSNVGTLVSPYMPPHDNGQSPHPHRNHNNQSFDPSSHVYEDEGLDEEEDRQSDEGSEGEPGFNDMEYWLQRCSICFDARLDFCLEFCRDQFCRDCFQRYVKEVVSNSWGLNVTKIKCPVCQDTIAQSEWTKYVDQLTLAQYNQYNQPYRSFSRFCNGCEHELVISRVNRSIIGLPVQELQPLFENLLKELKSLLMLAGVNLNDPNAISSKLSHVKSKQRPCLTSRDELAREIVQRFMDDYESFCGIPQGPQLSLPSKAQSYLSNLAYRTLGGPFILPTPSLPTSASFESSGQSSSSSPQFYQHPTASSSSSVHHVQVPQSKANTHINVESIHRNPSAQSQRRQPPVKASGVLEIYKSLMVPLLELLDLQAKGRRDKTETSYCEYGKANWPKGDNIAGGEDESETEYHAVENLELAADTKDKDTDASPSGTKRKGASAQTPPKSKRTRPARSGIITRAEAKRDAETKKKLALFSKHLSSIETRPEQWKELQFLHVRWLRWEWCDNCNQELCLQCGESSHHESQDCFDYMRSLAAGNGEVQDSQKNKPPKAIGVQSPSPGSFVKSLQKGKDRSDLDTNTIQWKLANTNPCPNCCILIHRDDGCNKVDCMLCGYRFCWVCREAWGSACGFYNCGRKPVVTESTLLEPTNKSDEGNGNEHSISFRGSVASEEQVHSLAVSQEMSMESSQVQVGAGSLQQDLLRRRSHEYSTAISEKPEIGVPNVFVIHTKRSRA</sequence>
<feature type="region of interest" description="Disordered" evidence="8">
    <location>
        <begin position="339"/>
        <end position="373"/>
    </location>
</feature>
<organism evidence="11 12">
    <name type="scientific">Entomortierella chlamydospora</name>
    <dbReference type="NCBI Taxonomy" id="101097"/>
    <lineage>
        <taxon>Eukaryota</taxon>
        <taxon>Fungi</taxon>
        <taxon>Fungi incertae sedis</taxon>
        <taxon>Mucoromycota</taxon>
        <taxon>Mortierellomycotina</taxon>
        <taxon>Mortierellomycetes</taxon>
        <taxon>Mortierellales</taxon>
        <taxon>Mortierellaceae</taxon>
        <taxon>Entomortierella</taxon>
    </lineage>
</organism>
<evidence type="ECO:0000256" key="3">
    <source>
        <dbReference type="ARBA" id="ARBA00022737"/>
    </source>
</evidence>
<evidence type="ECO:0000259" key="10">
    <source>
        <dbReference type="PROSITE" id="PS51873"/>
    </source>
</evidence>
<dbReference type="GO" id="GO:0016567">
    <property type="term" value="P:protein ubiquitination"/>
    <property type="evidence" value="ECO:0007669"/>
    <property type="project" value="InterPro"/>
</dbReference>
<evidence type="ECO:0000256" key="2">
    <source>
        <dbReference type="ARBA" id="ARBA00022723"/>
    </source>
</evidence>
<keyword evidence="3" id="KW-0677">Repeat</keyword>
<evidence type="ECO:0000256" key="8">
    <source>
        <dbReference type="SAM" id="MobiDB-lite"/>
    </source>
</evidence>
<evidence type="ECO:0000256" key="5">
    <source>
        <dbReference type="ARBA" id="ARBA00022786"/>
    </source>
</evidence>
<dbReference type="PANTHER" id="PTHR11685">
    <property type="entry name" value="RBR FAMILY RING FINGER AND IBR DOMAIN-CONTAINING"/>
    <property type="match status" value="1"/>
</dbReference>
<dbReference type="Proteomes" id="UP000703661">
    <property type="component" value="Unassembled WGS sequence"/>
</dbReference>
<feature type="domain" description="RING-type" evidence="10">
    <location>
        <begin position="556"/>
        <end position="688"/>
    </location>
</feature>
<evidence type="ECO:0000256" key="1">
    <source>
        <dbReference type="ARBA" id="ARBA00022679"/>
    </source>
</evidence>
<dbReference type="Gene3D" id="3.30.40.10">
    <property type="entry name" value="Zinc/RING finger domain, C3HC4 (zinc finger)"/>
    <property type="match status" value="1"/>
</dbReference>
<evidence type="ECO:0000313" key="11">
    <source>
        <dbReference type="EMBL" id="KAG0018131.1"/>
    </source>
</evidence>
<dbReference type="GO" id="GO:0004842">
    <property type="term" value="F:ubiquitin-protein transferase activity"/>
    <property type="evidence" value="ECO:0007669"/>
    <property type="project" value="InterPro"/>
</dbReference>
<keyword evidence="5" id="KW-0833">Ubl conjugation pathway</keyword>
<feature type="compositionally biased region" description="Acidic residues" evidence="8">
    <location>
        <begin position="95"/>
        <end position="111"/>
    </location>
</feature>
<keyword evidence="4 7" id="KW-0863">Zinc-finger</keyword>
<feature type="region of interest" description="Disordered" evidence="8">
    <location>
        <begin position="466"/>
        <end position="506"/>
    </location>
</feature>
<dbReference type="EMBL" id="JAAAID010000387">
    <property type="protein sequence ID" value="KAG0018131.1"/>
    <property type="molecule type" value="Genomic_DNA"/>
</dbReference>
<feature type="compositionally biased region" description="Polar residues" evidence="8">
    <location>
        <begin position="51"/>
        <end position="60"/>
    </location>
</feature>